<feature type="transmembrane region" description="Helical" evidence="10">
    <location>
        <begin position="21"/>
        <end position="40"/>
    </location>
</feature>
<keyword evidence="5 10" id="KW-0812">Transmembrane</keyword>
<organism evidence="12 13">
    <name type="scientific">Brevibacterium yomogidense</name>
    <dbReference type="NCBI Taxonomy" id="946573"/>
    <lineage>
        <taxon>Bacteria</taxon>
        <taxon>Bacillati</taxon>
        <taxon>Actinomycetota</taxon>
        <taxon>Actinomycetes</taxon>
        <taxon>Micrococcales</taxon>
        <taxon>Brevibacteriaceae</taxon>
        <taxon>Brevibacterium</taxon>
    </lineage>
</organism>
<dbReference type="GO" id="GO:0015740">
    <property type="term" value="P:C4-dicarboxylate transport"/>
    <property type="evidence" value="ECO:0007669"/>
    <property type="project" value="TreeGrafter"/>
</dbReference>
<keyword evidence="13" id="KW-1185">Reference proteome</keyword>
<evidence type="ECO:0000256" key="2">
    <source>
        <dbReference type="ARBA" id="ARBA00022448"/>
    </source>
</evidence>
<dbReference type="GO" id="GO:0005886">
    <property type="term" value="C:plasma membrane"/>
    <property type="evidence" value="ECO:0007669"/>
    <property type="project" value="UniProtKB-SubCell"/>
</dbReference>
<evidence type="ECO:0000256" key="3">
    <source>
        <dbReference type="ARBA" id="ARBA00022475"/>
    </source>
</evidence>
<evidence type="ECO:0000256" key="4">
    <source>
        <dbReference type="ARBA" id="ARBA00022519"/>
    </source>
</evidence>
<evidence type="ECO:0000256" key="8">
    <source>
        <dbReference type="ARBA" id="ARBA00038436"/>
    </source>
</evidence>
<name>A0A1X6XB24_9MICO</name>
<dbReference type="InterPro" id="IPR007387">
    <property type="entry name" value="TRAP_DctQ"/>
</dbReference>
<feature type="domain" description="Tripartite ATP-independent periplasmic transporters DctQ component" evidence="11">
    <location>
        <begin position="26"/>
        <end position="154"/>
    </location>
</feature>
<feature type="transmembrane region" description="Helical" evidence="10">
    <location>
        <begin position="46"/>
        <end position="66"/>
    </location>
</feature>
<feature type="transmembrane region" description="Helical" evidence="10">
    <location>
        <begin position="132"/>
        <end position="155"/>
    </location>
</feature>
<comment type="similarity">
    <text evidence="8">Belongs to the TRAP transporter small permease family.</text>
</comment>
<evidence type="ECO:0000256" key="7">
    <source>
        <dbReference type="ARBA" id="ARBA00023136"/>
    </source>
</evidence>
<evidence type="ECO:0000313" key="13">
    <source>
        <dbReference type="Proteomes" id="UP000196581"/>
    </source>
</evidence>
<dbReference type="Proteomes" id="UP000196581">
    <property type="component" value="Unassembled WGS sequence"/>
</dbReference>
<dbReference type="GO" id="GO:0022857">
    <property type="term" value="F:transmembrane transporter activity"/>
    <property type="evidence" value="ECO:0007669"/>
    <property type="project" value="TreeGrafter"/>
</dbReference>
<feature type="transmembrane region" description="Helical" evidence="10">
    <location>
        <begin position="87"/>
        <end position="112"/>
    </location>
</feature>
<dbReference type="PANTHER" id="PTHR35011:SF10">
    <property type="entry name" value="TRAP TRANSPORTER SMALL PERMEASE PROTEIN"/>
    <property type="match status" value="1"/>
</dbReference>
<evidence type="ECO:0000313" key="12">
    <source>
        <dbReference type="EMBL" id="SLM96554.1"/>
    </source>
</evidence>
<evidence type="ECO:0000256" key="5">
    <source>
        <dbReference type="ARBA" id="ARBA00022692"/>
    </source>
</evidence>
<dbReference type="EMBL" id="FWFF01000008">
    <property type="protein sequence ID" value="SLM96554.1"/>
    <property type="molecule type" value="Genomic_DNA"/>
</dbReference>
<keyword evidence="3" id="KW-1003">Cell membrane</keyword>
<evidence type="ECO:0000259" key="11">
    <source>
        <dbReference type="Pfam" id="PF04290"/>
    </source>
</evidence>
<accession>A0A1X6XB24</accession>
<dbReference type="InterPro" id="IPR055348">
    <property type="entry name" value="DctQ"/>
</dbReference>
<evidence type="ECO:0000256" key="10">
    <source>
        <dbReference type="SAM" id="Phobius"/>
    </source>
</evidence>
<evidence type="ECO:0000256" key="1">
    <source>
        <dbReference type="ARBA" id="ARBA00004429"/>
    </source>
</evidence>
<proteinExistence type="inferred from homology"/>
<keyword evidence="2" id="KW-0813">Transport</keyword>
<keyword evidence="4" id="KW-0997">Cell inner membrane</keyword>
<dbReference type="Pfam" id="PF04290">
    <property type="entry name" value="DctQ"/>
    <property type="match status" value="1"/>
</dbReference>
<feature type="compositionally biased region" description="Low complexity" evidence="9">
    <location>
        <begin position="173"/>
        <end position="185"/>
    </location>
</feature>
<feature type="region of interest" description="Disordered" evidence="9">
    <location>
        <begin position="173"/>
        <end position="192"/>
    </location>
</feature>
<evidence type="ECO:0000256" key="9">
    <source>
        <dbReference type="SAM" id="MobiDB-lite"/>
    </source>
</evidence>
<gene>
    <name evidence="12" type="ORF">FM105_05950</name>
</gene>
<evidence type="ECO:0000256" key="6">
    <source>
        <dbReference type="ARBA" id="ARBA00022989"/>
    </source>
</evidence>
<sequence length="192" mass="20406">MLSTFNALRRVTRALRMASACVILLVMLITGYDVVMRYVFAQPLSWSITISMVGLVAIVMLTVPDLEADDSHIGMDLFYRGFGPKQTAIADIITLVATFVFCTVSGIAAALTSFHFFTAGMRTAGTFNMPVWIGYALVALGLLLAAVMTLLRYILKRQGALIESADDDAAAAETSAPAATSAQTAPKGDGDA</sequence>
<keyword evidence="6 10" id="KW-1133">Transmembrane helix</keyword>
<protein>
    <submittedName>
        <fullName evidence="12">TRAP-type C4-dicarboxylate transport system, small permease component</fullName>
    </submittedName>
</protein>
<dbReference type="PANTHER" id="PTHR35011">
    <property type="entry name" value="2,3-DIKETO-L-GULONATE TRAP TRANSPORTER SMALL PERMEASE PROTEIN YIAM"/>
    <property type="match status" value="1"/>
</dbReference>
<dbReference type="AlphaFoldDB" id="A0A1X6XB24"/>
<reference evidence="13" key="1">
    <citation type="submission" date="2017-02" db="EMBL/GenBank/DDBJ databases">
        <authorList>
            <person name="Dridi B."/>
        </authorList>
    </citation>
    <scope>NUCLEOTIDE SEQUENCE [LARGE SCALE GENOMIC DNA]</scope>
    <source>
        <strain evidence="13">B Co 03.10</strain>
    </source>
</reference>
<comment type="subcellular location">
    <subcellularLocation>
        <location evidence="1">Cell inner membrane</location>
        <topology evidence="1">Multi-pass membrane protein</topology>
    </subcellularLocation>
</comment>
<keyword evidence="7 10" id="KW-0472">Membrane</keyword>